<dbReference type="RefSeq" id="WP_025007883.1">
    <property type="nucleotide sequence ID" value="NZ_BMPK01000004.1"/>
</dbReference>
<evidence type="ECO:0000256" key="1">
    <source>
        <dbReference type="SAM" id="Phobius"/>
    </source>
</evidence>
<dbReference type="GeneID" id="67442261"/>
<protein>
    <submittedName>
        <fullName evidence="2">Uncharacterized protein</fullName>
    </submittedName>
</protein>
<feature type="transmembrane region" description="Helical" evidence="1">
    <location>
        <begin position="103"/>
        <end position="123"/>
    </location>
</feature>
<feature type="transmembrane region" description="Helical" evidence="1">
    <location>
        <begin position="48"/>
        <end position="67"/>
    </location>
</feature>
<feature type="transmembrane region" description="Helical" evidence="1">
    <location>
        <begin position="6"/>
        <end position="28"/>
    </location>
</feature>
<feature type="transmembrane region" description="Helical" evidence="1">
    <location>
        <begin position="73"/>
        <end position="96"/>
    </location>
</feature>
<organism evidence="2 3">
    <name type="scientific">Shewanella putrefaciens</name>
    <name type="common">Pseudomonas putrefaciens</name>
    <dbReference type="NCBI Taxonomy" id="24"/>
    <lineage>
        <taxon>Bacteria</taxon>
        <taxon>Pseudomonadati</taxon>
        <taxon>Pseudomonadota</taxon>
        <taxon>Gammaproteobacteria</taxon>
        <taxon>Alteromonadales</taxon>
        <taxon>Shewanellaceae</taxon>
        <taxon>Shewanella</taxon>
    </lineage>
</organism>
<keyword evidence="3" id="KW-1185">Reference proteome</keyword>
<dbReference type="EMBL" id="CP080635">
    <property type="protein sequence ID" value="QYX73469.1"/>
    <property type="molecule type" value="Genomic_DNA"/>
</dbReference>
<proteinExistence type="predicted"/>
<gene>
    <name evidence="2" type="ORF">K3G22_03340</name>
</gene>
<dbReference type="Proteomes" id="UP000827084">
    <property type="component" value="Chromosome"/>
</dbReference>
<sequence length="125" mass="13663">MFEEFFNHGSVLSVLLMVYAGNVMMEALRRDRLDPHGINSPMIIKHPVSALFMFASIPCAIWPAVYIGLYSGWVAGVVSWVVLQLAGALTTIALGIRGPLLSFHFIAGCIAYPIGYYLSFTALPV</sequence>
<keyword evidence="1" id="KW-0472">Membrane</keyword>
<evidence type="ECO:0000313" key="2">
    <source>
        <dbReference type="EMBL" id="QYX73469.1"/>
    </source>
</evidence>
<accession>A0ABX8XE08</accession>
<reference evidence="2 3" key="1">
    <citation type="submission" date="2021-08" db="EMBL/GenBank/DDBJ databases">
        <title>Shewanella putrefaciens YZ-J, complete genome.</title>
        <authorList>
            <person name="Yi Z."/>
        </authorList>
    </citation>
    <scope>NUCLEOTIDE SEQUENCE [LARGE SCALE GENOMIC DNA]</scope>
    <source>
        <strain evidence="2 3">YZ-J</strain>
    </source>
</reference>
<keyword evidence="1" id="KW-0812">Transmembrane</keyword>
<name>A0ABX8XE08_SHEPU</name>
<keyword evidence="1" id="KW-1133">Transmembrane helix</keyword>
<evidence type="ECO:0000313" key="3">
    <source>
        <dbReference type="Proteomes" id="UP000827084"/>
    </source>
</evidence>